<feature type="region of interest" description="Disordered" evidence="1">
    <location>
        <begin position="1"/>
        <end position="33"/>
    </location>
</feature>
<gene>
    <name evidence="2" type="ORF">NESM_000198100</name>
</gene>
<keyword evidence="3" id="KW-1185">Reference proteome</keyword>
<feature type="compositionally biased region" description="Basic and acidic residues" evidence="1">
    <location>
        <begin position="22"/>
        <end position="33"/>
    </location>
</feature>
<feature type="compositionally biased region" description="Low complexity" evidence="1">
    <location>
        <begin position="1"/>
        <end position="21"/>
    </location>
</feature>
<dbReference type="EMBL" id="JAECZO010000014">
    <property type="protein sequence ID" value="KAK7201358.1"/>
    <property type="molecule type" value="Genomic_DNA"/>
</dbReference>
<sequence>MAPKASAAKKAPSSSATSAAVRRQEAQQRQAAKEAAELDALAQWIDAHDPLLDHAAAEPIPMEALFSSKLVHRTFTRAGAAEEPYDWSEFRKVLDSRSADSPRWFLQLREEDLLAGEDGMEGVTVDCYVIAEATRPTLSPGEYVVKVHWPYSDAEDNAPERILPLEGQGMCWRRVVKADGSDMNTFLLQRRSDATGASGTAGSAAATTLSSSDFGFGAPAAGAAASAAVTPAAPTSVAPSGFSFGFSSTPAAPAAPATTTPGFGFGFGTGAAPPAPVSASATTGQPSSAPFSFGFGQPTPAAAAPTAGAISFGASPAAPYNATATTTDTAAAAAAPESGEIAVQPLKTSEVLFVLWSRKRLTELAKEIRSGSRIVREGFALDATKTMKLVMQNDRKDDVAATAHRLLLTRLFAKQDDDVKAIDAWVDDCPVYDEAMAAALQAFRERQLSELASESDLFQSLRAKYHDKIASELARIVAVRELAADKELDRINGILAQMKERKLAEKSSFRLLKFYAKNDVQRFRPFGKISGISEMGESVDVCVPAAHVNINPFTGKPI</sequence>
<evidence type="ECO:0000256" key="1">
    <source>
        <dbReference type="SAM" id="MobiDB-lite"/>
    </source>
</evidence>
<accession>A0AAW0F511</accession>
<proteinExistence type="predicted"/>
<dbReference type="AlphaFoldDB" id="A0AAW0F511"/>
<evidence type="ECO:0000313" key="3">
    <source>
        <dbReference type="Proteomes" id="UP001430356"/>
    </source>
</evidence>
<comment type="caution">
    <text evidence="2">The sequence shown here is derived from an EMBL/GenBank/DDBJ whole genome shotgun (WGS) entry which is preliminary data.</text>
</comment>
<protein>
    <submittedName>
        <fullName evidence="2">Uncharacterized protein</fullName>
    </submittedName>
</protein>
<organism evidence="2 3">
    <name type="scientific">Novymonas esmeraldas</name>
    <dbReference type="NCBI Taxonomy" id="1808958"/>
    <lineage>
        <taxon>Eukaryota</taxon>
        <taxon>Discoba</taxon>
        <taxon>Euglenozoa</taxon>
        <taxon>Kinetoplastea</taxon>
        <taxon>Metakinetoplastina</taxon>
        <taxon>Trypanosomatida</taxon>
        <taxon>Trypanosomatidae</taxon>
        <taxon>Novymonas</taxon>
    </lineage>
</organism>
<reference evidence="2 3" key="1">
    <citation type="journal article" date="2021" name="MBio">
        <title>A New Model Trypanosomatid, Novymonas esmeraldas: Genomic Perception of Its 'Candidatus Pandoraea novymonadis' Endosymbiont.</title>
        <authorList>
            <person name="Zakharova A."/>
            <person name="Saura A."/>
            <person name="Butenko A."/>
            <person name="Podesvova L."/>
            <person name="Warmusova S."/>
            <person name="Kostygov A.Y."/>
            <person name="Nenarokova A."/>
            <person name="Lukes J."/>
            <person name="Opperdoes F.R."/>
            <person name="Yurchenko V."/>
        </authorList>
    </citation>
    <scope>NUCLEOTIDE SEQUENCE [LARGE SCALE GENOMIC DNA]</scope>
    <source>
        <strain evidence="2 3">E262AT.01</strain>
    </source>
</reference>
<feature type="region of interest" description="Disordered" evidence="1">
    <location>
        <begin position="274"/>
        <end position="294"/>
    </location>
</feature>
<name>A0AAW0F511_9TRYP</name>
<evidence type="ECO:0000313" key="2">
    <source>
        <dbReference type="EMBL" id="KAK7201358.1"/>
    </source>
</evidence>
<dbReference type="Proteomes" id="UP001430356">
    <property type="component" value="Unassembled WGS sequence"/>
</dbReference>